<organism evidence="1 2">
    <name type="scientific">Hymenobacter lucidus</name>
    <dbReference type="NCBI Taxonomy" id="2880930"/>
    <lineage>
        <taxon>Bacteria</taxon>
        <taxon>Pseudomonadati</taxon>
        <taxon>Bacteroidota</taxon>
        <taxon>Cytophagia</taxon>
        <taxon>Cytophagales</taxon>
        <taxon>Hymenobacteraceae</taxon>
        <taxon>Hymenobacter</taxon>
    </lineage>
</organism>
<gene>
    <name evidence="1" type="ORF">LGH74_07600</name>
</gene>
<evidence type="ECO:0000313" key="1">
    <source>
        <dbReference type="EMBL" id="MCB2407836.1"/>
    </source>
</evidence>
<evidence type="ECO:0000313" key="2">
    <source>
        <dbReference type="Proteomes" id="UP001165296"/>
    </source>
</evidence>
<comment type="caution">
    <text evidence="1">The sequence shown here is derived from an EMBL/GenBank/DDBJ whole genome shotgun (WGS) entry which is preliminary data.</text>
</comment>
<keyword evidence="2" id="KW-1185">Reference proteome</keyword>
<dbReference type="CDD" id="cd15482">
    <property type="entry name" value="Sialidase_non-viral"/>
    <property type="match status" value="1"/>
</dbReference>
<dbReference type="InterPro" id="IPR002860">
    <property type="entry name" value="BNR_rpt"/>
</dbReference>
<dbReference type="Gene3D" id="2.130.10.10">
    <property type="entry name" value="YVTN repeat-like/Quinoprotein amine dehydrogenase"/>
    <property type="match status" value="1"/>
</dbReference>
<dbReference type="Proteomes" id="UP001165296">
    <property type="component" value="Unassembled WGS sequence"/>
</dbReference>
<dbReference type="PROSITE" id="PS51257">
    <property type="entry name" value="PROKAR_LIPOPROTEIN"/>
    <property type="match status" value="1"/>
</dbReference>
<protein>
    <submittedName>
        <fullName evidence="1">Glycoside hydrolase</fullName>
    </submittedName>
</protein>
<dbReference type="RefSeq" id="WP_226174118.1">
    <property type="nucleotide sequence ID" value="NZ_JAJADR010000002.1"/>
</dbReference>
<dbReference type="SUPFAM" id="SSF110296">
    <property type="entry name" value="Oligoxyloglucan reducing end-specific cellobiohydrolase"/>
    <property type="match status" value="1"/>
</dbReference>
<proteinExistence type="predicted"/>
<sequence length="456" mass="49789">MVTSQKVARFILVALSGLALGSCEKKEEEAPVPPPPPTPKYTLEVLKGNKQVDTIGHVAHDSVVVRFRLGGKPLRYHRVRFEAGACDAASPIISEIGTSRAGRGGGLWHLTSQEGQQRMRILAYDSLGAVRIDTFVTATAVRPTRGWHPAACLPSPALSFYQYPTGRLLAGLAHNYPHYSDDNGQTWQPLPFVARNSSIYKIMPAGPNELLVWASTPQSFDREIYYSADNGQTWQMRRRGTPAPGQEYGAVHYTRAGRLLVGASYDGLFYSDDKGLSWTKAPMPVGAFNVAPFHHLTEDAEGRLYVFDFNSRLYRSTTGGTSWELLGVPSDRGTDLLADPATGALYLTTGYGDIFRSATQGSSWQRVYQAPEGTSNSRVIYSIFKAGGAFYFTQGGPGLVRTPDFQSFTYPTRFANGAAWGGRSEYASFVTASGALLTGGYRGGYLPDATFYNLRP</sequence>
<dbReference type="EMBL" id="JAJADR010000002">
    <property type="protein sequence ID" value="MCB2407836.1"/>
    <property type="molecule type" value="Genomic_DNA"/>
</dbReference>
<dbReference type="Pfam" id="PF02012">
    <property type="entry name" value="BNR"/>
    <property type="match status" value="2"/>
</dbReference>
<name>A0ABS8AR85_9BACT</name>
<reference evidence="1" key="1">
    <citation type="submission" date="2021-10" db="EMBL/GenBank/DDBJ databases">
        <authorList>
            <person name="Dean J.D."/>
            <person name="Kim M.K."/>
            <person name="Newey C.N."/>
            <person name="Stoker T.S."/>
            <person name="Thompson D.W."/>
            <person name="Grose J.H."/>
        </authorList>
    </citation>
    <scope>NUCLEOTIDE SEQUENCE</scope>
    <source>
        <strain evidence="1">BT178</strain>
    </source>
</reference>
<accession>A0ABS8AR85</accession>
<keyword evidence="1" id="KW-0378">Hydrolase</keyword>
<dbReference type="GO" id="GO:0016787">
    <property type="term" value="F:hydrolase activity"/>
    <property type="evidence" value="ECO:0007669"/>
    <property type="project" value="UniProtKB-KW"/>
</dbReference>
<dbReference type="InterPro" id="IPR015943">
    <property type="entry name" value="WD40/YVTN_repeat-like_dom_sf"/>
</dbReference>